<dbReference type="Proteomes" id="UP000887568">
    <property type="component" value="Unplaced"/>
</dbReference>
<dbReference type="OrthoDB" id="5841574at2759"/>
<feature type="active site" evidence="4">
    <location>
        <position position="72"/>
    </location>
</feature>
<evidence type="ECO:0000256" key="3">
    <source>
        <dbReference type="ARBA" id="ARBA00023157"/>
    </source>
</evidence>
<comment type="cofactor">
    <cofactor evidence="5">
        <name>Ca(2+)</name>
        <dbReference type="ChEBI" id="CHEBI:29108"/>
    </cofactor>
    <text evidence="5">Binds 1 Ca(2+) ion per subunit.</text>
</comment>
<feature type="signal peptide" evidence="8">
    <location>
        <begin position="1"/>
        <end position="19"/>
    </location>
</feature>
<keyword evidence="3 6" id="KW-1015">Disulfide bond</keyword>
<dbReference type="GO" id="GO:0005509">
    <property type="term" value="F:calcium ion binding"/>
    <property type="evidence" value="ECO:0007669"/>
    <property type="project" value="InterPro"/>
</dbReference>
<dbReference type="Pfam" id="PF00068">
    <property type="entry name" value="Phospholip_A2_1"/>
    <property type="match status" value="1"/>
</dbReference>
<evidence type="ECO:0000256" key="8">
    <source>
        <dbReference type="RuleBase" id="RU361236"/>
    </source>
</evidence>
<dbReference type="AlphaFoldDB" id="A0A913ZF77"/>
<dbReference type="EnsemblMetazoa" id="XM_038193778.1">
    <property type="protein sequence ID" value="XP_038049706.1"/>
    <property type="gene ID" value="LOC119723215"/>
</dbReference>
<keyword evidence="11" id="KW-1185">Reference proteome</keyword>
<dbReference type="GeneID" id="119723215"/>
<dbReference type="GO" id="GO:0005576">
    <property type="term" value="C:extracellular region"/>
    <property type="evidence" value="ECO:0007669"/>
    <property type="project" value="UniProtKB-SubCell"/>
</dbReference>
<feature type="domain" description="Phospholipase A2-like central" evidence="9">
    <location>
        <begin position="24"/>
        <end position="161"/>
    </location>
</feature>
<dbReference type="GO" id="GO:0016042">
    <property type="term" value="P:lipid catabolic process"/>
    <property type="evidence" value="ECO:0007669"/>
    <property type="project" value="InterPro"/>
</dbReference>
<feature type="active site" evidence="4">
    <location>
        <position position="134"/>
    </location>
</feature>
<comment type="similarity">
    <text evidence="7">Belongs to the phospholipase A2 family.</text>
</comment>
<dbReference type="PROSITE" id="PS00118">
    <property type="entry name" value="PA2_HIS"/>
    <property type="match status" value="1"/>
</dbReference>
<feature type="disulfide bond" evidence="6">
    <location>
        <begin position="85"/>
        <end position="126"/>
    </location>
</feature>
<dbReference type="GO" id="GO:0050482">
    <property type="term" value="P:arachidonate secretion"/>
    <property type="evidence" value="ECO:0007669"/>
    <property type="project" value="InterPro"/>
</dbReference>
<dbReference type="PRINTS" id="PR00389">
    <property type="entry name" value="PHPHLIPASEA2"/>
</dbReference>
<dbReference type="RefSeq" id="XP_038049706.1">
    <property type="nucleotide sequence ID" value="XM_038193778.1"/>
</dbReference>
<evidence type="ECO:0000259" key="9">
    <source>
        <dbReference type="SMART" id="SM00085"/>
    </source>
</evidence>
<reference evidence="10" key="1">
    <citation type="submission" date="2022-11" db="UniProtKB">
        <authorList>
            <consortium name="EnsemblMetazoa"/>
        </authorList>
    </citation>
    <scope>IDENTIFICATION</scope>
</reference>
<dbReference type="InterPro" id="IPR033113">
    <property type="entry name" value="PLA2_histidine"/>
</dbReference>
<dbReference type="PANTHER" id="PTHR11716:SF100">
    <property type="entry name" value="PHOSPHOLIPASE A2"/>
    <property type="match status" value="1"/>
</dbReference>
<keyword evidence="5 8" id="KW-0106">Calcium</keyword>
<evidence type="ECO:0000256" key="7">
    <source>
        <dbReference type="RuleBase" id="RU003654"/>
    </source>
</evidence>
<name>A0A913ZF77_PATMI</name>
<dbReference type="SUPFAM" id="SSF48619">
    <property type="entry name" value="Phospholipase A2, PLA2"/>
    <property type="match status" value="1"/>
</dbReference>
<accession>A0A913ZF77</accession>
<dbReference type="PANTHER" id="PTHR11716">
    <property type="entry name" value="PHOSPHOLIPASE A2 FAMILY MEMBER"/>
    <property type="match status" value="1"/>
</dbReference>
<dbReference type="GO" id="GO:0005543">
    <property type="term" value="F:phospholipid binding"/>
    <property type="evidence" value="ECO:0007669"/>
    <property type="project" value="TreeGrafter"/>
</dbReference>
<protein>
    <recommendedName>
        <fullName evidence="8">Phospholipase A2</fullName>
        <ecNumber evidence="8">3.1.1.4</ecNumber>
    </recommendedName>
</protein>
<comment type="catalytic activity">
    <reaction evidence="8">
        <text>a 1,2-diacyl-sn-glycero-3-phosphocholine + H2O = a 1-acyl-sn-glycero-3-phosphocholine + a fatty acid + H(+)</text>
        <dbReference type="Rhea" id="RHEA:15801"/>
        <dbReference type="ChEBI" id="CHEBI:15377"/>
        <dbReference type="ChEBI" id="CHEBI:15378"/>
        <dbReference type="ChEBI" id="CHEBI:28868"/>
        <dbReference type="ChEBI" id="CHEBI:57643"/>
        <dbReference type="ChEBI" id="CHEBI:58168"/>
        <dbReference type="EC" id="3.1.1.4"/>
    </reaction>
</comment>
<dbReference type="InterPro" id="IPR016090">
    <property type="entry name" value="PLA2-like_dom"/>
</dbReference>
<proteinExistence type="inferred from homology"/>
<feature type="disulfide bond" evidence="6">
    <location>
        <begin position="68"/>
        <end position="140"/>
    </location>
</feature>
<evidence type="ECO:0000256" key="4">
    <source>
        <dbReference type="PIRSR" id="PIRSR601211-1"/>
    </source>
</evidence>
<feature type="binding site" evidence="5">
    <location>
        <position position="56"/>
    </location>
    <ligand>
        <name>Ca(2+)</name>
        <dbReference type="ChEBI" id="CHEBI:29108"/>
    </ligand>
</feature>
<keyword evidence="8" id="KW-0443">Lipid metabolism</keyword>
<evidence type="ECO:0000256" key="5">
    <source>
        <dbReference type="PIRSR" id="PIRSR601211-2"/>
    </source>
</evidence>
<feature type="disulfide bond" evidence="6">
    <location>
        <begin position="75"/>
        <end position="133"/>
    </location>
</feature>
<dbReference type="InterPro" id="IPR036444">
    <property type="entry name" value="PLipase_A2_dom_sf"/>
</dbReference>
<dbReference type="PROSITE" id="PS00119">
    <property type="entry name" value="PA2_ASP"/>
    <property type="match status" value="1"/>
</dbReference>
<dbReference type="EC" id="3.1.1.4" evidence="8"/>
<evidence type="ECO:0000256" key="2">
    <source>
        <dbReference type="ARBA" id="ARBA00022525"/>
    </source>
</evidence>
<feature type="chain" id="PRO_5038160572" description="Phospholipase A2" evidence="8">
    <location>
        <begin position="20"/>
        <end position="161"/>
    </location>
</feature>
<sequence>MKLLLLLAAAVALANGAASRDTTSVLQFGNMILCLVDLGVWDGLEYNGYGCYCGKGGYGTALDATDQCCVEHDNCYGRAPVEGGCNTLDTYLIDYDYEKTTDANGNCAIKCKAEADYGFFSINSQCKAFMCECDRKGAECFAAKRGSFNPDYVNYDKNGKC</sequence>
<dbReference type="InterPro" id="IPR033112">
    <property type="entry name" value="PLA2_Asp_AS"/>
</dbReference>
<feature type="disulfide bond" evidence="6">
    <location>
        <begin position="53"/>
        <end position="69"/>
    </location>
</feature>
<evidence type="ECO:0000256" key="6">
    <source>
        <dbReference type="PIRSR" id="PIRSR601211-3"/>
    </source>
</evidence>
<feature type="binding site" evidence="5">
    <location>
        <position position="52"/>
    </location>
    <ligand>
        <name>Ca(2+)</name>
        <dbReference type="ChEBI" id="CHEBI:29108"/>
    </ligand>
</feature>
<feature type="disulfide bond" evidence="6">
    <location>
        <begin position="111"/>
        <end position="131"/>
    </location>
</feature>
<feature type="binding site" evidence="5">
    <location>
        <position position="73"/>
    </location>
    <ligand>
        <name>Ca(2+)</name>
        <dbReference type="ChEBI" id="CHEBI:29108"/>
    </ligand>
</feature>
<feature type="binding site" evidence="5">
    <location>
        <position position="54"/>
    </location>
    <ligand>
        <name>Ca(2+)</name>
        <dbReference type="ChEBI" id="CHEBI:29108"/>
    </ligand>
</feature>
<keyword evidence="5" id="KW-0479">Metal-binding</keyword>
<dbReference type="OMA" id="ECEPASH"/>
<keyword evidence="8" id="KW-0378">Hydrolase</keyword>
<dbReference type="SMART" id="SM00085">
    <property type="entry name" value="PA2c"/>
    <property type="match status" value="1"/>
</dbReference>
<evidence type="ECO:0000256" key="1">
    <source>
        <dbReference type="ARBA" id="ARBA00004613"/>
    </source>
</evidence>
<dbReference type="GO" id="GO:0047498">
    <property type="term" value="F:calcium-dependent phospholipase A2 activity"/>
    <property type="evidence" value="ECO:0007669"/>
    <property type="project" value="TreeGrafter"/>
</dbReference>
<dbReference type="GO" id="GO:0006644">
    <property type="term" value="P:phospholipid metabolic process"/>
    <property type="evidence" value="ECO:0007669"/>
    <property type="project" value="InterPro"/>
</dbReference>
<dbReference type="Gene3D" id="1.20.90.10">
    <property type="entry name" value="Phospholipase A2 domain"/>
    <property type="match status" value="1"/>
</dbReference>
<comment type="subcellular location">
    <subcellularLocation>
        <location evidence="1 8">Secreted</location>
    </subcellularLocation>
</comment>
<evidence type="ECO:0000313" key="10">
    <source>
        <dbReference type="EnsemblMetazoa" id="XP_038049706.1"/>
    </source>
</evidence>
<dbReference type="InterPro" id="IPR001211">
    <property type="entry name" value="PLA2"/>
</dbReference>
<keyword evidence="8" id="KW-0732">Signal</keyword>
<keyword evidence="2 8" id="KW-0964">Secreted</keyword>
<evidence type="ECO:0000313" key="11">
    <source>
        <dbReference type="Proteomes" id="UP000887568"/>
    </source>
</evidence>
<organism evidence="10 11">
    <name type="scientific">Patiria miniata</name>
    <name type="common">Bat star</name>
    <name type="synonym">Asterina miniata</name>
    <dbReference type="NCBI Taxonomy" id="46514"/>
    <lineage>
        <taxon>Eukaryota</taxon>
        <taxon>Metazoa</taxon>
        <taxon>Echinodermata</taxon>
        <taxon>Eleutherozoa</taxon>
        <taxon>Asterozoa</taxon>
        <taxon>Asteroidea</taxon>
        <taxon>Valvatacea</taxon>
        <taxon>Valvatida</taxon>
        <taxon>Asterinidae</taxon>
        <taxon>Patiria</taxon>
    </lineage>
</organism>